<sequence>MDDAPVARHAPKVTILSARPNMKGLTDSAPRLLSVDGECIHGETLYGKPHKAFKAMGRDMWSRNDTAMARCDHKVCKEFARQKVENVKKWKAVHQVAKGQELELVLVGDNGEGDAEAAQELLQGGLIQWAFIREVKGHDRGIFHEKRPSSPSSVQAEGLHYFEDYAHAADIAVRLGLLSEAAQRRVRAEAELAPVGRGSEGVAGLILSTRDHYNQSRARGVSAFWAGYGF</sequence>
<accession>A0A7S4C7V2</accession>
<proteinExistence type="predicted"/>
<gene>
    <name evidence="1" type="ORF">EGYM00163_LOCUS661</name>
</gene>
<name>A0A7S4C7V2_9EUGL</name>
<organism evidence="1">
    <name type="scientific">Eutreptiella gymnastica</name>
    <dbReference type="NCBI Taxonomy" id="73025"/>
    <lineage>
        <taxon>Eukaryota</taxon>
        <taxon>Discoba</taxon>
        <taxon>Euglenozoa</taxon>
        <taxon>Euglenida</taxon>
        <taxon>Spirocuta</taxon>
        <taxon>Euglenophyceae</taxon>
        <taxon>Eutreptiales</taxon>
        <taxon>Eutreptiaceae</taxon>
        <taxon>Eutreptiella</taxon>
    </lineage>
</organism>
<dbReference type="AlphaFoldDB" id="A0A7S4C7V2"/>
<evidence type="ECO:0000313" key="1">
    <source>
        <dbReference type="EMBL" id="CAE0789548.1"/>
    </source>
</evidence>
<dbReference type="EMBL" id="HBJA01002174">
    <property type="protein sequence ID" value="CAE0789548.1"/>
    <property type="molecule type" value="Transcribed_RNA"/>
</dbReference>
<reference evidence="1" key="1">
    <citation type="submission" date="2021-01" db="EMBL/GenBank/DDBJ databases">
        <authorList>
            <person name="Corre E."/>
            <person name="Pelletier E."/>
            <person name="Niang G."/>
            <person name="Scheremetjew M."/>
            <person name="Finn R."/>
            <person name="Kale V."/>
            <person name="Holt S."/>
            <person name="Cochrane G."/>
            <person name="Meng A."/>
            <person name="Brown T."/>
            <person name="Cohen L."/>
        </authorList>
    </citation>
    <scope>NUCLEOTIDE SEQUENCE</scope>
    <source>
        <strain evidence="1">CCMP1594</strain>
    </source>
</reference>
<protein>
    <submittedName>
        <fullName evidence="1">Uncharacterized protein</fullName>
    </submittedName>
</protein>